<dbReference type="GO" id="GO:0015123">
    <property type="term" value="F:acetate transmembrane transporter activity"/>
    <property type="evidence" value="ECO:0007669"/>
    <property type="project" value="TreeGrafter"/>
</dbReference>
<organism evidence="7 8">
    <name type="scientific">Cladophialophora chaetospira</name>
    <dbReference type="NCBI Taxonomy" id="386627"/>
    <lineage>
        <taxon>Eukaryota</taxon>
        <taxon>Fungi</taxon>
        <taxon>Dikarya</taxon>
        <taxon>Ascomycota</taxon>
        <taxon>Pezizomycotina</taxon>
        <taxon>Eurotiomycetes</taxon>
        <taxon>Chaetothyriomycetidae</taxon>
        <taxon>Chaetothyriales</taxon>
        <taxon>Herpotrichiellaceae</taxon>
        <taxon>Cladophialophora</taxon>
    </lineage>
</organism>
<dbReference type="Pfam" id="PF01184">
    <property type="entry name" value="Gpr1_Fun34_YaaH"/>
    <property type="match status" value="1"/>
</dbReference>
<dbReference type="InterPro" id="IPR047622">
    <property type="entry name" value="GPR1_FUN34_YAAH"/>
</dbReference>
<accession>A0AA38X2H2</accession>
<dbReference type="PANTHER" id="PTHR31123:SF1">
    <property type="entry name" value="ACCUMULATION OF DYADS PROTEIN 2-RELATED"/>
    <property type="match status" value="1"/>
</dbReference>
<reference evidence="7" key="1">
    <citation type="submission" date="2022-10" db="EMBL/GenBank/DDBJ databases">
        <title>Culturing micro-colonial fungi from biological soil crusts in the Mojave desert and describing Neophaeococcomyces mojavensis, and introducing the new genera and species Taxawa tesnikishii.</title>
        <authorList>
            <person name="Kurbessoian T."/>
            <person name="Stajich J.E."/>
        </authorList>
    </citation>
    <scope>NUCLEOTIDE SEQUENCE</scope>
    <source>
        <strain evidence="7">TK_41</strain>
    </source>
</reference>
<dbReference type="PROSITE" id="PS01114">
    <property type="entry name" value="GPR1_FUN34_YAAH"/>
    <property type="match status" value="1"/>
</dbReference>
<comment type="similarity">
    <text evidence="2">Belongs to the acetate uptake transporter (AceTr) (TC 2.A.96) family.</text>
</comment>
<evidence type="ECO:0000256" key="6">
    <source>
        <dbReference type="SAM" id="Phobius"/>
    </source>
</evidence>
<feature type="transmembrane region" description="Helical" evidence="6">
    <location>
        <begin position="127"/>
        <end position="147"/>
    </location>
</feature>
<feature type="transmembrane region" description="Helical" evidence="6">
    <location>
        <begin position="68"/>
        <end position="89"/>
    </location>
</feature>
<dbReference type="PANTHER" id="PTHR31123">
    <property type="entry name" value="ACCUMULATION OF DYADS PROTEIN 2-RELATED"/>
    <property type="match status" value="1"/>
</dbReference>
<dbReference type="InterPro" id="IPR051633">
    <property type="entry name" value="AceTr"/>
</dbReference>
<feature type="transmembrane region" description="Helical" evidence="6">
    <location>
        <begin position="228"/>
        <end position="246"/>
    </location>
</feature>
<evidence type="ECO:0000256" key="3">
    <source>
        <dbReference type="ARBA" id="ARBA00022692"/>
    </source>
</evidence>
<dbReference type="GO" id="GO:0005886">
    <property type="term" value="C:plasma membrane"/>
    <property type="evidence" value="ECO:0007669"/>
    <property type="project" value="TreeGrafter"/>
</dbReference>
<keyword evidence="3 6" id="KW-0812">Transmembrane</keyword>
<name>A0AA38X2H2_9EURO</name>
<evidence type="ECO:0000313" key="8">
    <source>
        <dbReference type="Proteomes" id="UP001172673"/>
    </source>
</evidence>
<keyword evidence="5 6" id="KW-0472">Membrane</keyword>
<evidence type="ECO:0000256" key="2">
    <source>
        <dbReference type="ARBA" id="ARBA00005587"/>
    </source>
</evidence>
<feature type="transmembrane region" description="Helical" evidence="6">
    <location>
        <begin position="101"/>
        <end position="120"/>
    </location>
</feature>
<keyword evidence="8" id="KW-1185">Reference proteome</keyword>
<protein>
    <submittedName>
        <fullName evidence="7">Meiotically up-regulated protein 86 protein</fullName>
    </submittedName>
</protein>
<dbReference type="Proteomes" id="UP001172673">
    <property type="component" value="Unassembled WGS sequence"/>
</dbReference>
<comment type="caution">
    <text evidence="7">The sequence shown here is derived from an EMBL/GenBank/DDBJ whole genome shotgun (WGS) entry which is preliminary data.</text>
</comment>
<evidence type="ECO:0000256" key="5">
    <source>
        <dbReference type="ARBA" id="ARBA00023136"/>
    </source>
</evidence>
<dbReference type="InterPro" id="IPR000791">
    <property type="entry name" value="Gpr1/Fun34/SatP-like"/>
</dbReference>
<feature type="transmembrane region" description="Helical" evidence="6">
    <location>
        <begin position="167"/>
        <end position="187"/>
    </location>
</feature>
<keyword evidence="4 6" id="KW-1133">Transmembrane helix</keyword>
<dbReference type="EMBL" id="JAPDRK010000016">
    <property type="protein sequence ID" value="KAJ9605613.1"/>
    <property type="molecule type" value="Genomic_DNA"/>
</dbReference>
<evidence type="ECO:0000313" key="7">
    <source>
        <dbReference type="EMBL" id="KAJ9605613.1"/>
    </source>
</evidence>
<comment type="subcellular location">
    <subcellularLocation>
        <location evidence="1">Membrane</location>
        <topology evidence="1">Multi-pass membrane protein</topology>
    </subcellularLocation>
</comment>
<dbReference type="AlphaFoldDB" id="A0AA38X2H2"/>
<sequence length="283" mass="30571">MAIQKGTTQPEVALQSFDHEEKVAGDGLFGHGPLAHMRTNDQSAYSCFEAFGGEMQPGLYRSVEQRKFANPAPLGLSAFALTTFVLSLINLEVRNLGVPSIIISLAFSYGGLVQLLAGMWEMAIGNTFGATALSSYGGFWISFAIILTPGGFQIEETVKEAAGQDAWLTSIGFFLMGWFVFTTILFICTLKSTVAFCSLFFMLDVALLMLGCAYLYPQNGAPQKDLMHAGGVFGIITAFLAWYNAFAGIADTSNSFFIVPVAHFPWSEKGRKMRRGNGDGGAV</sequence>
<proteinExistence type="inferred from homology"/>
<dbReference type="NCBIfam" id="NF038013">
    <property type="entry name" value="AceTr_1"/>
    <property type="match status" value="1"/>
</dbReference>
<gene>
    <name evidence="7" type="primary">mug86_1</name>
    <name evidence="7" type="ORF">H2200_010270</name>
</gene>
<feature type="transmembrane region" description="Helical" evidence="6">
    <location>
        <begin position="194"/>
        <end position="216"/>
    </location>
</feature>
<evidence type="ECO:0000256" key="1">
    <source>
        <dbReference type="ARBA" id="ARBA00004141"/>
    </source>
</evidence>
<evidence type="ECO:0000256" key="4">
    <source>
        <dbReference type="ARBA" id="ARBA00022989"/>
    </source>
</evidence>